<dbReference type="PANTHER" id="PTHR43064:SF1">
    <property type="entry name" value="SLL1489 PROTEIN"/>
    <property type="match status" value="1"/>
</dbReference>
<keyword evidence="1" id="KW-0812">Transmembrane</keyword>
<dbReference type="Gene3D" id="3.40.50.1970">
    <property type="match status" value="1"/>
</dbReference>
<proteinExistence type="predicted"/>
<sequence>MVFYYDCPIFLQWMVTMDPQELKTLLRNFKNGDLNEDDVLTRLRHLPFEDLGEAVVDHHRGLRQGFPEVIFGAGKSVGQIERIMTALVAQGNNILVTRIDEGKALQVLEAFPAARYHEAARCLTLEQKPPERRGRGRVLVISAGTSDIPVAAEAVVTLRALGNETEHLYDVGVAGIHRLLARREELFAAAVLIVVAGMEGALPSVVGGLVDRPVIAVPTSVGYGAAFGGIAALLGMLNSCAAGVTVVNIDNGFGAAVAASLINRE</sequence>
<dbReference type="PANTHER" id="PTHR43064">
    <property type="entry name" value="PHOSPHORIBOSYLAMINOIMIDAZOLE CARBOXYLASE-RELATED"/>
    <property type="match status" value="1"/>
</dbReference>
<protein>
    <submittedName>
        <fullName evidence="3">1-(5-phosphoribosyl)-5-amino-4-imidazole-carboxyl ate carboxylase</fullName>
    </submittedName>
</protein>
<accession>A0ABM8EQ10</accession>
<dbReference type="EMBL" id="AP027151">
    <property type="protein sequence ID" value="BDV44702.1"/>
    <property type="molecule type" value="Genomic_DNA"/>
</dbReference>
<dbReference type="SUPFAM" id="SSF52255">
    <property type="entry name" value="N5-CAIR mutase (phosphoribosylaminoimidazole carboxylase, PurE)"/>
    <property type="match status" value="1"/>
</dbReference>
<evidence type="ECO:0000256" key="1">
    <source>
        <dbReference type="SAM" id="Phobius"/>
    </source>
</evidence>
<gene>
    <name evidence="3" type="ORF">GURASL_36250</name>
</gene>
<evidence type="ECO:0000259" key="2">
    <source>
        <dbReference type="SMART" id="SM01001"/>
    </source>
</evidence>
<dbReference type="Pfam" id="PF00731">
    <property type="entry name" value="AIRC"/>
    <property type="match status" value="1"/>
</dbReference>
<keyword evidence="1" id="KW-0472">Membrane</keyword>
<dbReference type="InterPro" id="IPR039476">
    <property type="entry name" value="P2CMN_synthase_LarB"/>
</dbReference>
<dbReference type="Proteomes" id="UP001317705">
    <property type="component" value="Chromosome"/>
</dbReference>
<keyword evidence="1" id="KW-1133">Transmembrane helix</keyword>
<evidence type="ECO:0000313" key="3">
    <source>
        <dbReference type="EMBL" id="BDV44702.1"/>
    </source>
</evidence>
<feature type="domain" description="PurE" evidence="2">
    <location>
        <begin position="136"/>
        <end position="265"/>
    </location>
</feature>
<reference evidence="3 4" key="1">
    <citation type="submission" date="2022-12" db="EMBL/GenBank/DDBJ databases">
        <title>Polyphasic characterization of Geotalea uranireducens NIT-SL11 newly isolated from a complex of sewage sludge and microbially reduced graphene oxide.</title>
        <authorList>
            <person name="Xie L."/>
            <person name="Yoshida N."/>
            <person name="Meng L."/>
        </authorList>
    </citation>
    <scope>NUCLEOTIDE SEQUENCE [LARGE SCALE GENOMIC DNA]</scope>
    <source>
        <strain evidence="3 4">NIT-SL11</strain>
    </source>
</reference>
<dbReference type="SMART" id="SM01001">
    <property type="entry name" value="AIRC"/>
    <property type="match status" value="1"/>
</dbReference>
<feature type="transmembrane region" description="Helical" evidence="1">
    <location>
        <begin position="186"/>
        <end position="209"/>
    </location>
</feature>
<evidence type="ECO:0000313" key="4">
    <source>
        <dbReference type="Proteomes" id="UP001317705"/>
    </source>
</evidence>
<organism evidence="3 4">
    <name type="scientific">Geotalea uraniireducens</name>
    <dbReference type="NCBI Taxonomy" id="351604"/>
    <lineage>
        <taxon>Bacteria</taxon>
        <taxon>Pseudomonadati</taxon>
        <taxon>Thermodesulfobacteriota</taxon>
        <taxon>Desulfuromonadia</taxon>
        <taxon>Geobacterales</taxon>
        <taxon>Geobacteraceae</taxon>
        <taxon>Geotalea</taxon>
    </lineage>
</organism>
<feature type="transmembrane region" description="Helical" evidence="1">
    <location>
        <begin position="215"/>
        <end position="237"/>
    </location>
</feature>
<dbReference type="InterPro" id="IPR000031">
    <property type="entry name" value="PurE_dom"/>
</dbReference>
<name>A0ABM8EQ10_9BACT</name>
<dbReference type="NCBIfam" id="NF033503">
    <property type="entry name" value="LarB"/>
    <property type="match status" value="1"/>
</dbReference>
<keyword evidence="4" id="KW-1185">Reference proteome</keyword>